<protein>
    <submittedName>
        <fullName evidence="2">Uncharacterized protein</fullName>
    </submittedName>
</protein>
<sequence length="112" mass="12242">MGIAWFIELPGGSNPPIGRIMPLGDVRTDRTDVDIENAAPNGERITLRVQGQDIWKLRTNVYMGEKVVMTTKRMDKIVAGMDIALASAIVVFMAATMFSNGTTTATPYYVSC</sequence>
<dbReference type="EMBL" id="CP086359">
    <property type="protein sequence ID" value="UNI21214.1"/>
    <property type="molecule type" value="Genomic_DNA"/>
</dbReference>
<proteinExistence type="predicted"/>
<name>A0A9Q8VDU6_9HYPO</name>
<keyword evidence="1" id="KW-0472">Membrane</keyword>
<accession>A0A9Q8VDU6</accession>
<gene>
    <name evidence="2" type="ORF">JDV02_007224</name>
</gene>
<evidence type="ECO:0000313" key="2">
    <source>
        <dbReference type="EMBL" id="UNI21214.1"/>
    </source>
</evidence>
<keyword evidence="1" id="KW-1133">Transmembrane helix</keyword>
<evidence type="ECO:0000256" key="1">
    <source>
        <dbReference type="SAM" id="Phobius"/>
    </source>
</evidence>
<dbReference type="KEGG" id="ptkz:JDV02_007224"/>
<reference evidence="2" key="1">
    <citation type="submission" date="2021-11" db="EMBL/GenBank/DDBJ databases">
        <title>Purpureocillium_takamizusanense_genome.</title>
        <authorList>
            <person name="Nguyen N.-H."/>
        </authorList>
    </citation>
    <scope>NUCLEOTIDE SEQUENCE</scope>
    <source>
        <strain evidence="2">PT3</strain>
    </source>
</reference>
<evidence type="ECO:0000313" key="3">
    <source>
        <dbReference type="Proteomes" id="UP000829364"/>
    </source>
</evidence>
<dbReference type="RefSeq" id="XP_047844695.1">
    <property type="nucleotide sequence ID" value="XM_047988697.1"/>
</dbReference>
<dbReference type="Proteomes" id="UP000829364">
    <property type="component" value="Chromosome 6"/>
</dbReference>
<dbReference type="AlphaFoldDB" id="A0A9Q8VDU6"/>
<feature type="transmembrane region" description="Helical" evidence="1">
    <location>
        <begin position="77"/>
        <end position="98"/>
    </location>
</feature>
<dbReference type="OrthoDB" id="97518at2759"/>
<keyword evidence="1" id="KW-0812">Transmembrane</keyword>
<keyword evidence="3" id="KW-1185">Reference proteome</keyword>
<dbReference type="GeneID" id="72069173"/>
<organism evidence="2 3">
    <name type="scientific">Purpureocillium takamizusanense</name>
    <dbReference type="NCBI Taxonomy" id="2060973"/>
    <lineage>
        <taxon>Eukaryota</taxon>
        <taxon>Fungi</taxon>
        <taxon>Dikarya</taxon>
        <taxon>Ascomycota</taxon>
        <taxon>Pezizomycotina</taxon>
        <taxon>Sordariomycetes</taxon>
        <taxon>Hypocreomycetidae</taxon>
        <taxon>Hypocreales</taxon>
        <taxon>Ophiocordycipitaceae</taxon>
        <taxon>Purpureocillium</taxon>
    </lineage>
</organism>